<keyword evidence="1" id="KW-0732">Signal</keyword>
<accession>A0A5J4NMA3</accession>
<comment type="caution">
    <text evidence="2">The sequence shown here is derived from an EMBL/GenBank/DDBJ whole genome shotgun (WGS) entry which is preliminary data.</text>
</comment>
<feature type="signal peptide" evidence="1">
    <location>
        <begin position="1"/>
        <end position="23"/>
    </location>
</feature>
<organism evidence="2 3">
    <name type="scientific">Paragonimus westermani</name>
    <dbReference type="NCBI Taxonomy" id="34504"/>
    <lineage>
        <taxon>Eukaryota</taxon>
        <taxon>Metazoa</taxon>
        <taxon>Spiralia</taxon>
        <taxon>Lophotrochozoa</taxon>
        <taxon>Platyhelminthes</taxon>
        <taxon>Trematoda</taxon>
        <taxon>Digenea</taxon>
        <taxon>Plagiorchiida</taxon>
        <taxon>Troglotremata</taxon>
        <taxon>Troglotrematidae</taxon>
        <taxon>Paragonimus</taxon>
    </lineage>
</organism>
<dbReference type="PROSITE" id="PS51257">
    <property type="entry name" value="PROKAR_LIPOPROTEIN"/>
    <property type="match status" value="1"/>
</dbReference>
<dbReference type="AlphaFoldDB" id="A0A5J4NMA3"/>
<dbReference type="Proteomes" id="UP000324629">
    <property type="component" value="Unassembled WGS sequence"/>
</dbReference>
<evidence type="ECO:0000313" key="2">
    <source>
        <dbReference type="EMBL" id="KAA3676168.1"/>
    </source>
</evidence>
<name>A0A5J4NMA3_9TREM</name>
<protein>
    <submittedName>
        <fullName evidence="2">Uncharacterized protein</fullName>
    </submittedName>
</protein>
<sequence length="96" mass="11151">MKQFAVAFALVLTILIFACSVKAYTMFIPIDYDDYTGEPYVQFDGKRYSLEEEDFLEFEDDDQCHVTLELRMPNEDELINENGYIAASRLCPQNFA</sequence>
<reference evidence="2 3" key="1">
    <citation type="journal article" date="2019" name="Gigascience">
        <title>Whole-genome sequence of the oriental lung fluke Paragonimus westermani.</title>
        <authorList>
            <person name="Oey H."/>
            <person name="Zakrzewski M."/>
            <person name="Narain K."/>
            <person name="Devi K.R."/>
            <person name="Agatsuma T."/>
            <person name="Nawaratna S."/>
            <person name="Gobert G.N."/>
            <person name="Jones M.K."/>
            <person name="Ragan M.A."/>
            <person name="McManus D.P."/>
            <person name="Krause L."/>
        </authorList>
    </citation>
    <scope>NUCLEOTIDE SEQUENCE [LARGE SCALE GENOMIC DNA]</scope>
    <source>
        <strain evidence="2 3">IND2009</strain>
    </source>
</reference>
<proteinExistence type="predicted"/>
<dbReference type="EMBL" id="QNGE01002120">
    <property type="protein sequence ID" value="KAA3676168.1"/>
    <property type="molecule type" value="Genomic_DNA"/>
</dbReference>
<feature type="chain" id="PRO_5023813306" evidence="1">
    <location>
        <begin position="24"/>
        <end position="96"/>
    </location>
</feature>
<keyword evidence="3" id="KW-1185">Reference proteome</keyword>
<evidence type="ECO:0000313" key="3">
    <source>
        <dbReference type="Proteomes" id="UP000324629"/>
    </source>
</evidence>
<gene>
    <name evidence="2" type="ORF">DEA37_0011570</name>
</gene>
<evidence type="ECO:0000256" key="1">
    <source>
        <dbReference type="SAM" id="SignalP"/>
    </source>
</evidence>